<dbReference type="OrthoDB" id="4413570at2759"/>
<gene>
    <name evidence="1" type="ORF">B0J11DRAFT_395020</name>
</gene>
<dbReference type="SUPFAM" id="SSF52047">
    <property type="entry name" value="RNI-like"/>
    <property type="match status" value="1"/>
</dbReference>
<sequence length="377" mass="42310">ILAIPLELRQMIFKDVLTNPSCGAQLLRTSKEIYQEAHKFLFQRPVLFHGQAELYSWLDRVPELILPQVTEIIIELYEVDLTTLLSQPSSSTQPTPELPRLRAWDLHEQELDKLNQNLLRLPNIQTLTIHALPDRQSFLYREFLTNFLSSLSTILPNLKSLVLSGNFHHQDLTFLTTLTTLQSFTFDGFSASSASNTATILSSLPNLTSLTLTSHHSTLAPPMHTHSTFTSKRQSFTSSFFLATHRLSSFSLSEYSTSHPASTPLFFTPDLLTHLVTHTNLLSLSIKLSHAPPAATLDALETYLISTSTLSRLELDWPDLTSDVLEEHVLVPSCVEEVWLRVAGGLAGVFDVLWGLLEGRESGDLEKLRRVVLMRGV</sequence>
<proteinExistence type="predicted"/>
<accession>A0A9P9EL94</accession>
<dbReference type="EMBL" id="JAGMWT010000001">
    <property type="protein sequence ID" value="KAH7139523.1"/>
    <property type="molecule type" value="Genomic_DNA"/>
</dbReference>
<comment type="caution">
    <text evidence="1">The sequence shown here is derived from an EMBL/GenBank/DDBJ whole genome shotgun (WGS) entry which is preliminary data.</text>
</comment>
<reference evidence="1" key="1">
    <citation type="journal article" date="2021" name="Nat. Commun.">
        <title>Genetic determinants of endophytism in the Arabidopsis root mycobiome.</title>
        <authorList>
            <person name="Mesny F."/>
            <person name="Miyauchi S."/>
            <person name="Thiergart T."/>
            <person name="Pickel B."/>
            <person name="Atanasova L."/>
            <person name="Karlsson M."/>
            <person name="Huettel B."/>
            <person name="Barry K.W."/>
            <person name="Haridas S."/>
            <person name="Chen C."/>
            <person name="Bauer D."/>
            <person name="Andreopoulos W."/>
            <person name="Pangilinan J."/>
            <person name="LaButti K."/>
            <person name="Riley R."/>
            <person name="Lipzen A."/>
            <person name="Clum A."/>
            <person name="Drula E."/>
            <person name="Henrissat B."/>
            <person name="Kohler A."/>
            <person name="Grigoriev I.V."/>
            <person name="Martin F.M."/>
            <person name="Hacquard S."/>
        </authorList>
    </citation>
    <scope>NUCLEOTIDE SEQUENCE</scope>
    <source>
        <strain evidence="1">MPI-CAGE-CH-0243</strain>
    </source>
</reference>
<feature type="non-terminal residue" evidence="1">
    <location>
        <position position="377"/>
    </location>
</feature>
<evidence type="ECO:0000313" key="2">
    <source>
        <dbReference type="Proteomes" id="UP000700596"/>
    </source>
</evidence>
<dbReference type="Proteomes" id="UP000700596">
    <property type="component" value="Unassembled WGS sequence"/>
</dbReference>
<name>A0A9P9EL94_9PLEO</name>
<dbReference type="AlphaFoldDB" id="A0A9P9EL94"/>
<dbReference type="InterPro" id="IPR032675">
    <property type="entry name" value="LRR_dom_sf"/>
</dbReference>
<keyword evidence="2" id="KW-1185">Reference proteome</keyword>
<organism evidence="1 2">
    <name type="scientific">Dendryphion nanum</name>
    <dbReference type="NCBI Taxonomy" id="256645"/>
    <lineage>
        <taxon>Eukaryota</taxon>
        <taxon>Fungi</taxon>
        <taxon>Dikarya</taxon>
        <taxon>Ascomycota</taxon>
        <taxon>Pezizomycotina</taxon>
        <taxon>Dothideomycetes</taxon>
        <taxon>Pleosporomycetidae</taxon>
        <taxon>Pleosporales</taxon>
        <taxon>Torulaceae</taxon>
        <taxon>Dendryphion</taxon>
    </lineage>
</organism>
<protein>
    <submittedName>
        <fullName evidence="1">Uncharacterized protein</fullName>
    </submittedName>
</protein>
<evidence type="ECO:0000313" key="1">
    <source>
        <dbReference type="EMBL" id="KAH7139523.1"/>
    </source>
</evidence>
<dbReference type="Gene3D" id="3.80.10.10">
    <property type="entry name" value="Ribonuclease Inhibitor"/>
    <property type="match status" value="1"/>
</dbReference>
<feature type="non-terminal residue" evidence="1">
    <location>
        <position position="1"/>
    </location>
</feature>